<accession>A0ABU1Y7D0</accession>
<protein>
    <submittedName>
        <fullName evidence="7">Transcriptional regulator with XRE-family HTH domain</fullName>
    </submittedName>
</protein>
<dbReference type="Proteomes" id="UP001269081">
    <property type="component" value="Unassembled WGS sequence"/>
</dbReference>
<dbReference type="RefSeq" id="WP_310280890.1">
    <property type="nucleotide sequence ID" value="NZ_JAVDWQ010000006.1"/>
</dbReference>
<evidence type="ECO:0000313" key="8">
    <source>
        <dbReference type="Proteomes" id="UP001269081"/>
    </source>
</evidence>
<evidence type="ECO:0000256" key="4">
    <source>
        <dbReference type="ARBA" id="ARBA00023136"/>
    </source>
</evidence>
<keyword evidence="2 5" id="KW-0812">Transmembrane</keyword>
<evidence type="ECO:0000259" key="6">
    <source>
        <dbReference type="PROSITE" id="PS50943"/>
    </source>
</evidence>
<comment type="caution">
    <text evidence="7">The sequence shown here is derived from an EMBL/GenBank/DDBJ whole genome shotgun (WGS) entry which is preliminary data.</text>
</comment>
<feature type="domain" description="HTH cro/C1-type" evidence="6">
    <location>
        <begin position="4"/>
        <end position="57"/>
    </location>
</feature>
<evidence type="ECO:0000256" key="5">
    <source>
        <dbReference type="SAM" id="Phobius"/>
    </source>
</evidence>
<dbReference type="InterPro" id="IPR019109">
    <property type="entry name" value="MamF_MmsF"/>
</dbReference>
<dbReference type="Pfam" id="PF01381">
    <property type="entry name" value="HTH_3"/>
    <property type="match status" value="1"/>
</dbReference>
<feature type="transmembrane region" description="Helical" evidence="5">
    <location>
        <begin position="137"/>
        <end position="158"/>
    </location>
</feature>
<dbReference type="Pfam" id="PF09685">
    <property type="entry name" value="MamF_MmsF"/>
    <property type="match status" value="1"/>
</dbReference>
<dbReference type="SMART" id="SM00530">
    <property type="entry name" value="HTH_XRE"/>
    <property type="match status" value="1"/>
</dbReference>
<evidence type="ECO:0000313" key="7">
    <source>
        <dbReference type="EMBL" id="MDR7210129.1"/>
    </source>
</evidence>
<comment type="subcellular location">
    <subcellularLocation>
        <location evidence="1">Membrane</location>
        <topology evidence="1">Multi-pass membrane protein</topology>
    </subcellularLocation>
</comment>
<reference evidence="7 8" key="1">
    <citation type="submission" date="2023-07" db="EMBL/GenBank/DDBJ databases">
        <title>Sorghum-associated microbial communities from plants grown in Nebraska, USA.</title>
        <authorList>
            <person name="Schachtman D."/>
        </authorList>
    </citation>
    <scope>NUCLEOTIDE SEQUENCE [LARGE SCALE GENOMIC DNA]</scope>
    <source>
        <strain evidence="7 8">4129</strain>
    </source>
</reference>
<evidence type="ECO:0000256" key="3">
    <source>
        <dbReference type="ARBA" id="ARBA00022989"/>
    </source>
</evidence>
<proteinExistence type="predicted"/>
<feature type="transmembrane region" description="Helical" evidence="5">
    <location>
        <begin position="110"/>
        <end position="131"/>
    </location>
</feature>
<keyword evidence="4 5" id="KW-0472">Membrane</keyword>
<keyword evidence="8" id="KW-1185">Reference proteome</keyword>
<dbReference type="InterPro" id="IPR001387">
    <property type="entry name" value="Cro/C1-type_HTH"/>
</dbReference>
<organism evidence="7 8">
    <name type="scientific">Flavobacterium piscis</name>
    <dbReference type="NCBI Taxonomy" id="1114874"/>
    <lineage>
        <taxon>Bacteria</taxon>
        <taxon>Pseudomonadati</taxon>
        <taxon>Bacteroidota</taxon>
        <taxon>Flavobacteriia</taxon>
        <taxon>Flavobacteriales</taxon>
        <taxon>Flavobacteriaceae</taxon>
        <taxon>Flavobacterium</taxon>
    </lineage>
</organism>
<dbReference type="Gene3D" id="1.10.260.40">
    <property type="entry name" value="lambda repressor-like DNA-binding domains"/>
    <property type="match status" value="1"/>
</dbReference>
<sequence length="179" mass="20351">MSKLKKNREKLNLTQEELSDKSGISIRTIQRIESGNEPKGQTLKILAKTLGIKENELLEKEEAQIEINSTLIKIINLSSLPFTIIPPANIIIPLVIMFAKKQFNPLAKQIVSIQILWLIFAVIIFMLSSFMKNWFSLGGNFILVVMILLVLSNVLIIIRNTAEIDKKGKLFFRLNFSII</sequence>
<dbReference type="CDD" id="cd00093">
    <property type="entry name" value="HTH_XRE"/>
    <property type="match status" value="1"/>
</dbReference>
<dbReference type="InterPro" id="IPR010982">
    <property type="entry name" value="Lambda_DNA-bd_dom_sf"/>
</dbReference>
<dbReference type="PROSITE" id="PS50943">
    <property type="entry name" value="HTH_CROC1"/>
    <property type="match status" value="1"/>
</dbReference>
<name>A0ABU1Y7D0_9FLAO</name>
<keyword evidence="3 5" id="KW-1133">Transmembrane helix</keyword>
<gene>
    <name evidence="7" type="ORF">J2W48_002069</name>
</gene>
<dbReference type="SUPFAM" id="SSF47413">
    <property type="entry name" value="lambda repressor-like DNA-binding domains"/>
    <property type="match status" value="1"/>
</dbReference>
<evidence type="ECO:0000256" key="2">
    <source>
        <dbReference type="ARBA" id="ARBA00022692"/>
    </source>
</evidence>
<dbReference type="EMBL" id="JAVDWQ010000006">
    <property type="protein sequence ID" value="MDR7210129.1"/>
    <property type="molecule type" value="Genomic_DNA"/>
</dbReference>
<evidence type="ECO:0000256" key="1">
    <source>
        <dbReference type="ARBA" id="ARBA00004141"/>
    </source>
</evidence>